<reference evidence="2 3" key="1">
    <citation type="submission" date="2017-03" db="EMBL/GenBank/DDBJ databases">
        <title>WGS assembly of Porphyra umbilicalis.</title>
        <authorList>
            <person name="Brawley S.H."/>
            <person name="Blouin N.A."/>
            <person name="Ficko-Blean E."/>
            <person name="Wheeler G.L."/>
            <person name="Lohr M."/>
            <person name="Goodson H.V."/>
            <person name="Jenkins J.W."/>
            <person name="Blaby-Haas C.E."/>
            <person name="Helliwell K.E."/>
            <person name="Chan C."/>
            <person name="Marriage T."/>
            <person name="Bhattacharya D."/>
            <person name="Klein A.S."/>
            <person name="Badis Y."/>
            <person name="Brodie J."/>
            <person name="Cao Y."/>
            <person name="Collen J."/>
            <person name="Dittami S.M."/>
            <person name="Gachon C.M."/>
            <person name="Green B.R."/>
            <person name="Karpowicz S."/>
            <person name="Kim J.W."/>
            <person name="Kudahl U."/>
            <person name="Lin S."/>
            <person name="Michel G."/>
            <person name="Mittag M."/>
            <person name="Olson B.J."/>
            <person name="Pangilinan J."/>
            <person name="Peng Y."/>
            <person name="Qiu H."/>
            <person name="Shu S."/>
            <person name="Singer J.T."/>
            <person name="Smith A.G."/>
            <person name="Sprecher B.N."/>
            <person name="Wagner V."/>
            <person name="Wang W."/>
            <person name="Wang Z.-Y."/>
            <person name="Yan J."/>
            <person name="Yarish C."/>
            <person name="Zoeuner-Riek S."/>
            <person name="Zhuang Y."/>
            <person name="Zou Y."/>
            <person name="Lindquist E.A."/>
            <person name="Grimwood J."/>
            <person name="Barry K."/>
            <person name="Rokhsar D.S."/>
            <person name="Schmutz J."/>
            <person name="Stiller J.W."/>
            <person name="Grossman A.R."/>
            <person name="Prochnik S.E."/>
        </authorList>
    </citation>
    <scope>NUCLEOTIDE SEQUENCE [LARGE SCALE GENOMIC DNA]</scope>
    <source>
        <strain evidence="2">4086291</strain>
    </source>
</reference>
<feature type="compositionally biased region" description="Basic residues" evidence="1">
    <location>
        <begin position="1"/>
        <end position="13"/>
    </location>
</feature>
<feature type="compositionally biased region" description="Basic residues" evidence="1">
    <location>
        <begin position="29"/>
        <end position="49"/>
    </location>
</feature>
<dbReference type="AlphaFoldDB" id="A0A1X6PJP7"/>
<organism evidence="2 3">
    <name type="scientific">Porphyra umbilicalis</name>
    <name type="common">Purple laver</name>
    <name type="synonym">Red alga</name>
    <dbReference type="NCBI Taxonomy" id="2786"/>
    <lineage>
        <taxon>Eukaryota</taxon>
        <taxon>Rhodophyta</taxon>
        <taxon>Bangiophyceae</taxon>
        <taxon>Bangiales</taxon>
        <taxon>Bangiaceae</taxon>
        <taxon>Porphyra</taxon>
    </lineage>
</organism>
<dbReference type="Proteomes" id="UP000218209">
    <property type="component" value="Unassembled WGS sequence"/>
</dbReference>
<keyword evidence="3" id="KW-1185">Reference proteome</keyword>
<dbReference type="EMBL" id="KV918766">
    <property type="protein sequence ID" value="OSX81040.1"/>
    <property type="molecule type" value="Genomic_DNA"/>
</dbReference>
<proteinExistence type="predicted"/>
<feature type="region of interest" description="Disordered" evidence="1">
    <location>
        <begin position="81"/>
        <end position="145"/>
    </location>
</feature>
<feature type="region of interest" description="Disordered" evidence="1">
    <location>
        <begin position="1"/>
        <end position="49"/>
    </location>
</feature>
<evidence type="ECO:0000256" key="1">
    <source>
        <dbReference type="SAM" id="MobiDB-lite"/>
    </source>
</evidence>
<sequence>MPPPRRRRVRRWPPTRPCARPSTCGSGRGRTRRCCGRRRGGTSSPRRWRRWTRGRIRSTVRRRRFWCTGTGRAKALARRCGTTCPPSTRPCGRGGCCSSTPTRPFTGRPGAPMGRPPRGGGSATSSPSPARAPTRPLRTSSPPGG</sequence>
<evidence type="ECO:0000313" key="3">
    <source>
        <dbReference type="Proteomes" id="UP000218209"/>
    </source>
</evidence>
<gene>
    <name evidence="2" type="ORF">BU14_0027s0066</name>
</gene>
<name>A0A1X6PJP7_PORUM</name>
<accession>A0A1X6PJP7</accession>
<evidence type="ECO:0000313" key="2">
    <source>
        <dbReference type="EMBL" id="OSX81040.1"/>
    </source>
</evidence>
<protein>
    <submittedName>
        <fullName evidence="2">Uncharacterized protein</fullName>
    </submittedName>
</protein>
<feature type="compositionally biased region" description="Low complexity" evidence="1">
    <location>
        <begin position="123"/>
        <end position="145"/>
    </location>
</feature>